<feature type="transmembrane region" description="Helical" evidence="8">
    <location>
        <begin position="99"/>
        <end position="117"/>
    </location>
</feature>
<keyword evidence="2" id="KW-1003">Cell membrane</keyword>
<comment type="subcellular location">
    <subcellularLocation>
        <location evidence="1">Cell membrane</location>
        <topology evidence="1">Multi-pass membrane protein</topology>
    </subcellularLocation>
</comment>
<reference evidence="11" key="1">
    <citation type="submission" date="2017-09" db="EMBL/GenBank/DDBJ databases">
        <title>Depth-based differentiation of microbial function through sediment-hosted aquifers and enrichment of novel symbionts in the deep terrestrial subsurface.</title>
        <authorList>
            <person name="Probst A.J."/>
            <person name="Ladd B."/>
            <person name="Jarett J.K."/>
            <person name="Geller-Mcgrath D.E."/>
            <person name="Sieber C.M.K."/>
            <person name="Emerson J.B."/>
            <person name="Anantharaman K."/>
            <person name="Thomas B.C."/>
            <person name="Malmstrom R."/>
            <person name="Stieglmeier M."/>
            <person name="Klingl A."/>
            <person name="Woyke T."/>
            <person name="Ryan C.M."/>
            <person name="Banfield J.F."/>
        </authorList>
    </citation>
    <scope>NUCLEOTIDE SEQUENCE [LARGE SCALE GENOMIC DNA]</scope>
</reference>
<organism evidence="10 11">
    <name type="scientific">Candidatus Shapirobacteria bacterium CG_4_9_14_3_um_filter_39_13</name>
    <dbReference type="NCBI Taxonomy" id="1974479"/>
    <lineage>
        <taxon>Bacteria</taxon>
        <taxon>Candidatus Shapironibacteriota</taxon>
    </lineage>
</organism>
<dbReference type="InterPro" id="IPR038731">
    <property type="entry name" value="RgtA/B/C-like"/>
</dbReference>
<name>A0A2M7XL68_9BACT</name>
<feature type="non-terminal residue" evidence="10">
    <location>
        <position position="174"/>
    </location>
</feature>
<proteinExistence type="predicted"/>
<feature type="transmembrane region" description="Helical" evidence="8">
    <location>
        <begin position="144"/>
        <end position="161"/>
    </location>
</feature>
<evidence type="ECO:0000259" key="9">
    <source>
        <dbReference type="Pfam" id="PF13231"/>
    </source>
</evidence>
<keyword evidence="4" id="KW-0808">Transferase</keyword>
<protein>
    <recommendedName>
        <fullName evidence="9">Glycosyltransferase RgtA/B/C/D-like domain-containing protein</fullName>
    </recommendedName>
</protein>
<dbReference type="Proteomes" id="UP000230062">
    <property type="component" value="Unassembled WGS sequence"/>
</dbReference>
<dbReference type="Pfam" id="PF13231">
    <property type="entry name" value="PMT_2"/>
    <property type="match status" value="1"/>
</dbReference>
<dbReference type="GO" id="GO:0010041">
    <property type="term" value="P:response to iron(III) ion"/>
    <property type="evidence" value="ECO:0007669"/>
    <property type="project" value="TreeGrafter"/>
</dbReference>
<evidence type="ECO:0000256" key="3">
    <source>
        <dbReference type="ARBA" id="ARBA00022676"/>
    </source>
</evidence>
<evidence type="ECO:0000256" key="8">
    <source>
        <dbReference type="SAM" id="Phobius"/>
    </source>
</evidence>
<dbReference type="AlphaFoldDB" id="A0A2M7XL68"/>
<feature type="transmembrane region" description="Helical" evidence="8">
    <location>
        <begin position="75"/>
        <end position="93"/>
    </location>
</feature>
<dbReference type="EMBL" id="PFWP01000063">
    <property type="protein sequence ID" value="PJA49330.1"/>
    <property type="molecule type" value="Genomic_DNA"/>
</dbReference>
<evidence type="ECO:0000256" key="7">
    <source>
        <dbReference type="ARBA" id="ARBA00023136"/>
    </source>
</evidence>
<dbReference type="InterPro" id="IPR050297">
    <property type="entry name" value="LipidA_mod_glycosyltrf_83"/>
</dbReference>
<dbReference type="GO" id="GO:0009103">
    <property type="term" value="P:lipopolysaccharide biosynthetic process"/>
    <property type="evidence" value="ECO:0007669"/>
    <property type="project" value="UniProtKB-ARBA"/>
</dbReference>
<evidence type="ECO:0000256" key="5">
    <source>
        <dbReference type="ARBA" id="ARBA00022692"/>
    </source>
</evidence>
<sequence length="174" mass="19785">MRLKKFFKNYILLIIILFLAALLRFYQITNVPPSTQWDETAIGYNAYSILKTGRDEYGQFLPLVFKSFGDYKPGLYIYLTVPSVAIFGLNELAVRIPSALAGIASVWLIYLVSLLLFKKKPLALFISFALAMSPWQMHFSRGGWEANLALFLVLLGLLSFLKAEKKPKYLYPSA</sequence>
<evidence type="ECO:0000256" key="1">
    <source>
        <dbReference type="ARBA" id="ARBA00004651"/>
    </source>
</evidence>
<evidence type="ECO:0000313" key="10">
    <source>
        <dbReference type="EMBL" id="PJA49330.1"/>
    </source>
</evidence>
<feature type="domain" description="Glycosyltransferase RgtA/B/C/D-like" evidence="9">
    <location>
        <begin position="73"/>
        <end position="171"/>
    </location>
</feature>
<comment type="caution">
    <text evidence="10">The sequence shown here is derived from an EMBL/GenBank/DDBJ whole genome shotgun (WGS) entry which is preliminary data.</text>
</comment>
<keyword evidence="7 8" id="KW-0472">Membrane</keyword>
<dbReference type="GO" id="GO:0016763">
    <property type="term" value="F:pentosyltransferase activity"/>
    <property type="evidence" value="ECO:0007669"/>
    <property type="project" value="TreeGrafter"/>
</dbReference>
<evidence type="ECO:0000256" key="4">
    <source>
        <dbReference type="ARBA" id="ARBA00022679"/>
    </source>
</evidence>
<gene>
    <name evidence="10" type="ORF">CO169_02320</name>
</gene>
<evidence type="ECO:0000313" key="11">
    <source>
        <dbReference type="Proteomes" id="UP000230062"/>
    </source>
</evidence>
<evidence type="ECO:0000256" key="2">
    <source>
        <dbReference type="ARBA" id="ARBA00022475"/>
    </source>
</evidence>
<keyword evidence="5 8" id="KW-0812">Transmembrane</keyword>
<accession>A0A2M7XL68</accession>
<dbReference type="GO" id="GO:0005886">
    <property type="term" value="C:plasma membrane"/>
    <property type="evidence" value="ECO:0007669"/>
    <property type="project" value="UniProtKB-SubCell"/>
</dbReference>
<dbReference type="PANTHER" id="PTHR33908">
    <property type="entry name" value="MANNOSYLTRANSFERASE YKCB-RELATED"/>
    <property type="match status" value="1"/>
</dbReference>
<evidence type="ECO:0000256" key="6">
    <source>
        <dbReference type="ARBA" id="ARBA00022989"/>
    </source>
</evidence>
<keyword evidence="3" id="KW-0328">Glycosyltransferase</keyword>
<dbReference type="PANTHER" id="PTHR33908:SF3">
    <property type="entry name" value="UNDECAPRENYL PHOSPHATE-ALPHA-4-AMINO-4-DEOXY-L-ARABINOSE ARABINOSYL TRANSFERASE"/>
    <property type="match status" value="1"/>
</dbReference>
<keyword evidence="6 8" id="KW-1133">Transmembrane helix</keyword>
<feature type="transmembrane region" description="Helical" evidence="8">
    <location>
        <begin position="6"/>
        <end position="26"/>
    </location>
</feature>